<dbReference type="AlphaFoldDB" id="A0A239EGE6"/>
<reference evidence="3" key="1">
    <citation type="submission" date="2017-06" db="EMBL/GenBank/DDBJ databases">
        <authorList>
            <person name="Varghese N."/>
            <person name="Submissions S."/>
        </authorList>
    </citation>
    <scope>NUCLEOTIDE SEQUENCE [LARGE SCALE GENOMIC DNA]</scope>
    <source>
        <strain evidence="3">NKM1</strain>
    </source>
</reference>
<dbReference type="Pfam" id="PF13630">
    <property type="entry name" value="SdpI"/>
    <property type="match status" value="1"/>
</dbReference>
<dbReference type="EMBL" id="FZOQ01000006">
    <property type="protein sequence ID" value="SNS43083.1"/>
    <property type="molecule type" value="Genomic_DNA"/>
</dbReference>
<dbReference type="Proteomes" id="UP000198432">
    <property type="component" value="Unassembled WGS sequence"/>
</dbReference>
<keyword evidence="1" id="KW-1133">Transmembrane helix</keyword>
<name>A0A239EGE6_9BACT</name>
<proteinExistence type="predicted"/>
<keyword evidence="3" id="KW-1185">Reference proteome</keyword>
<sequence length="124" mass="14411">MRQGALGRKGKRIRKTMLFLHLLPGLLVTLIGLAFRKWPPRPYNRLYGYHTRYAMRSPEIWREGNRYYARLLIGSGLLDVLTGWVCYYTLPLFTGLLLPIGVLLVLLVLTLLLTESHLKRKFGR</sequence>
<keyword evidence="1" id="KW-0812">Transmembrane</keyword>
<evidence type="ECO:0000313" key="2">
    <source>
        <dbReference type="EMBL" id="SNS43083.1"/>
    </source>
</evidence>
<feature type="transmembrane region" description="Helical" evidence="1">
    <location>
        <begin position="16"/>
        <end position="35"/>
    </location>
</feature>
<organism evidence="2 3">
    <name type="scientific">Pontibacter ummariensis</name>
    <dbReference type="NCBI Taxonomy" id="1610492"/>
    <lineage>
        <taxon>Bacteria</taxon>
        <taxon>Pseudomonadati</taxon>
        <taxon>Bacteroidota</taxon>
        <taxon>Cytophagia</taxon>
        <taxon>Cytophagales</taxon>
        <taxon>Hymenobacteraceae</taxon>
        <taxon>Pontibacter</taxon>
    </lineage>
</organism>
<evidence type="ECO:0000256" key="1">
    <source>
        <dbReference type="SAM" id="Phobius"/>
    </source>
</evidence>
<dbReference type="InterPro" id="IPR025962">
    <property type="entry name" value="SdpI/YhfL"/>
</dbReference>
<evidence type="ECO:0000313" key="3">
    <source>
        <dbReference type="Proteomes" id="UP000198432"/>
    </source>
</evidence>
<accession>A0A239EGE6</accession>
<feature type="transmembrane region" description="Helical" evidence="1">
    <location>
        <begin position="96"/>
        <end position="114"/>
    </location>
</feature>
<gene>
    <name evidence="2" type="ORF">SAMN06296052_106135</name>
</gene>
<protein>
    <submittedName>
        <fullName evidence="2">SdpI/YhfL protein family protein</fullName>
    </submittedName>
</protein>
<keyword evidence="1" id="KW-0472">Membrane</keyword>